<dbReference type="AlphaFoldDB" id="A0A7X3S7K0"/>
<accession>A0A7X3S7K0</accession>
<dbReference type="PANTHER" id="PTHR47755">
    <property type="entry name" value="CELL DIVISION PROTEIN FTSX"/>
    <property type="match status" value="1"/>
</dbReference>
<keyword evidence="1" id="KW-1133">Transmembrane helix</keyword>
<dbReference type="PANTHER" id="PTHR47755:SF1">
    <property type="entry name" value="CELL DIVISION PROTEIN FTSX"/>
    <property type="match status" value="1"/>
</dbReference>
<reference evidence="2 3" key="1">
    <citation type="submission" date="2019-12" db="EMBL/GenBank/DDBJ databases">
        <authorList>
            <person name="Li M."/>
        </authorList>
    </citation>
    <scope>NUCLEOTIDE SEQUENCE [LARGE SCALE GENOMIC DNA]</scope>
    <source>
        <strain evidence="2 3">GBMRC 2046</strain>
    </source>
</reference>
<feature type="transmembrane region" description="Helical" evidence="1">
    <location>
        <begin position="193"/>
        <end position="215"/>
    </location>
</feature>
<sequence>MSFLACITVGSVAIVREAADDWANEISRELTIQIRPADGVDMLREIDKAIALVQEFQGVGTVHALSDAETRDLLRPWLGEGLELDALPVPRLIKVSVEDPDTLDLAALRQAVSREIAGGSLDDHSAWTGRLASMANAVVIAGFAILVLVLWSMVLSVVFATRAAMSGNREVVEVLHFVGAEESFIAREFQRHFLLLGLRGGMIGGAIACVIFIGLDVLSDRTSGLPGVEQATVLFGGLSVGPAGYLGILAVVFLVTVLTAVTSRYSVHMHLAQLD</sequence>
<keyword evidence="1" id="KW-0472">Membrane</keyword>
<dbReference type="GO" id="GO:0016020">
    <property type="term" value="C:membrane"/>
    <property type="evidence" value="ECO:0007669"/>
    <property type="project" value="InterPro"/>
</dbReference>
<gene>
    <name evidence="2" type="ORF">GR183_08070</name>
</gene>
<name>A0A7X3S7K0_9HYPH</name>
<organism evidence="2 3">
    <name type="scientific">Stappia sediminis</name>
    <dbReference type="NCBI Taxonomy" id="2692190"/>
    <lineage>
        <taxon>Bacteria</taxon>
        <taxon>Pseudomonadati</taxon>
        <taxon>Pseudomonadota</taxon>
        <taxon>Alphaproteobacteria</taxon>
        <taxon>Hyphomicrobiales</taxon>
        <taxon>Stappiaceae</taxon>
        <taxon>Stappia</taxon>
    </lineage>
</organism>
<keyword evidence="1" id="KW-0812">Transmembrane</keyword>
<proteinExistence type="predicted"/>
<dbReference type="GO" id="GO:0051301">
    <property type="term" value="P:cell division"/>
    <property type="evidence" value="ECO:0007669"/>
    <property type="project" value="InterPro"/>
</dbReference>
<evidence type="ECO:0000313" key="3">
    <source>
        <dbReference type="Proteomes" id="UP000433101"/>
    </source>
</evidence>
<evidence type="ECO:0000256" key="1">
    <source>
        <dbReference type="SAM" id="Phobius"/>
    </source>
</evidence>
<dbReference type="InterPro" id="IPR004513">
    <property type="entry name" value="FtsX"/>
</dbReference>
<dbReference type="EMBL" id="WUMV01000003">
    <property type="protein sequence ID" value="MXN64861.1"/>
    <property type="molecule type" value="Genomic_DNA"/>
</dbReference>
<evidence type="ECO:0000313" key="2">
    <source>
        <dbReference type="EMBL" id="MXN64861.1"/>
    </source>
</evidence>
<keyword evidence="3" id="KW-1185">Reference proteome</keyword>
<feature type="transmembrane region" description="Helical" evidence="1">
    <location>
        <begin position="138"/>
        <end position="160"/>
    </location>
</feature>
<feature type="transmembrane region" description="Helical" evidence="1">
    <location>
        <begin position="235"/>
        <end position="261"/>
    </location>
</feature>
<dbReference type="Proteomes" id="UP000433101">
    <property type="component" value="Unassembled WGS sequence"/>
</dbReference>
<dbReference type="GO" id="GO:0032153">
    <property type="term" value="C:cell division site"/>
    <property type="evidence" value="ECO:0007669"/>
    <property type="project" value="TreeGrafter"/>
</dbReference>
<protein>
    <submittedName>
        <fullName evidence="2">ABC transporter permease</fullName>
    </submittedName>
</protein>
<comment type="caution">
    <text evidence="2">The sequence shown here is derived from an EMBL/GenBank/DDBJ whole genome shotgun (WGS) entry which is preliminary data.</text>
</comment>